<dbReference type="SUPFAM" id="SSF54909">
    <property type="entry name" value="Dimeric alpha+beta barrel"/>
    <property type="match status" value="1"/>
</dbReference>
<dbReference type="InterPro" id="IPR021667">
    <property type="entry name" value="HapK"/>
</dbReference>
<organism evidence="1 3">
    <name type="scientific">Aquisalinus luteolus</name>
    <dbReference type="NCBI Taxonomy" id="1566827"/>
    <lineage>
        <taxon>Bacteria</taxon>
        <taxon>Pseudomonadati</taxon>
        <taxon>Pseudomonadota</taxon>
        <taxon>Alphaproteobacteria</taxon>
        <taxon>Parvularculales</taxon>
        <taxon>Parvularculaceae</taxon>
        <taxon>Aquisalinus</taxon>
    </lineage>
</organism>
<keyword evidence="4" id="KW-1185">Reference proteome</keyword>
<evidence type="ECO:0000313" key="2">
    <source>
        <dbReference type="EMBL" id="NHK27957.1"/>
    </source>
</evidence>
<dbReference type="InterPro" id="IPR011008">
    <property type="entry name" value="Dimeric_a/b-barrel"/>
</dbReference>
<dbReference type="Gene3D" id="3.30.70.100">
    <property type="match status" value="1"/>
</dbReference>
<dbReference type="AlphaFoldDB" id="A0A8J3ERC5"/>
<name>A0A8J3ERC5_9PROT</name>
<dbReference type="EMBL" id="BMGZ01000002">
    <property type="protein sequence ID" value="GGH97040.1"/>
    <property type="molecule type" value="Genomic_DNA"/>
</dbReference>
<reference evidence="1" key="1">
    <citation type="journal article" date="2014" name="Int. J. Syst. Evol. Microbiol.">
        <title>Complete genome sequence of Corynebacterium casei LMG S-19264T (=DSM 44701T), isolated from a smear-ripened cheese.</title>
        <authorList>
            <consortium name="US DOE Joint Genome Institute (JGI-PGF)"/>
            <person name="Walter F."/>
            <person name="Albersmeier A."/>
            <person name="Kalinowski J."/>
            <person name="Ruckert C."/>
        </authorList>
    </citation>
    <scope>NUCLEOTIDE SEQUENCE</scope>
    <source>
        <strain evidence="1">CGMCC 1.14984</strain>
    </source>
</reference>
<dbReference type="Proteomes" id="UP000818603">
    <property type="component" value="Unassembled WGS sequence"/>
</dbReference>
<dbReference type="Pfam" id="PF11639">
    <property type="entry name" value="HapK"/>
    <property type="match status" value="1"/>
</dbReference>
<protein>
    <submittedName>
        <fullName evidence="2">REDY-like protein HapK</fullName>
    </submittedName>
</protein>
<sequence length="104" mass="11783">MTRIIIMYKLKDGVSKDDFEAWVRETDYPTMRGLTRVSSFHTHRADSLLIGKGKPSVDYVEIFEINDMVGFASEDLPGETVQEIMGQFMGFADEPEFIIAETVA</sequence>
<gene>
    <name evidence="2" type="ORF">FF098_008585</name>
    <name evidence="1" type="ORF">GCM10011355_17290</name>
</gene>
<reference evidence="1" key="3">
    <citation type="submission" date="2020-09" db="EMBL/GenBank/DDBJ databases">
        <authorList>
            <person name="Sun Q."/>
            <person name="Zhou Y."/>
        </authorList>
    </citation>
    <scope>NUCLEOTIDE SEQUENCE</scope>
    <source>
        <strain evidence="1">CGMCC 1.14984</strain>
    </source>
</reference>
<dbReference type="Proteomes" id="UP000621856">
    <property type="component" value="Unassembled WGS sequence"/>
</dbReference>
<comment type="caution">
    <text evidence="1">The sequence shown here is derived from an EMBL/GenBank/DDBJ whole genome shotgun (WGS) entry which is preliminary data.</text>
</comment>
<dbReference type="EMBL" id="VCJR02000002">
    <property type="protein sequence ID" value="NHK27957.1"/>
    <property type="molecule type" value="Genomic_DNA"/>
</dbReference>
<dbReference type="RefSeq" id="WP_155139568.1">
    <property type="nucleotide sequence ID" value="NZ_BMGZ01000002.1"/>
</dbReference>
<evidence type="ECO:0000313" key="3">
    <source>
        <dbReference type="Proteomes" id="UP000621856"/>
    </source>
</evidence>
<reference evidence="2 4" key="2">
    <citation type="submission" date="2020-02" db="EMBL/GenBank/DDBJ databases">
        <title>Genome sequence of Parvularcula flava strain NH6-79.</title>
        <authorList>
            <person name="Abdul Karim M.H."/>
            <person name="Lam M.Q."/>
            <person name="Chen S.J."/>
            <person name="Yahya A."/>
            <person name="Shahir S."/>
            <person name="Shamsir M.S."/>
            <person name="Chong C.S."/>
        </authorList>
    </citation>
    <scope>NUCLEOTIDE SEQUENCE [LARGE SCALE GENOMIC DNA]</scope>
    <source>
        <strain evidence="2 4">NH6-79</strain>
    </source>
</reference>
<accession>A0A8J3ERC5</accession>
<proteinExistence type="predicted"/>
<evidence type="ECO:0000313" key="1">
    <source>
        <dbReference type="EMBL" id="GGH97040.1"/>
    </source>
</evidence>
<evidence type="ECO:0000313" key="4">
    <source>
        <dbReference type="Proteomes" id="UP000818603"/>
    </source>
</evidence>